<name>A0ACC2ULK4_9FUNG</name>
<dbReference type="EMBL" id="QTSX02000168">
    <property type="protein sequence ID" value="KAJ9087984.1"/>
    <property type="molecule type" value="Genomic_DNA"/>
</dbReference>
<evidence type="ECO:0000313" key="1">
    <source>
        <dbReference type="EMBL" id="KAJ9087984.1"/>
    </source>
</evidence>
<protein>
    <submittedName>
        <fullName evidence="1">Uncharacterized protein</fullName>
    </submittedName>
</protein>
<sequence>MKHIFLLTGFLSSLVGYNASVLDFEARQAGVLSSDQAVTKTNPLDNSTQPGQVFGQAHNSTEHLEYPKQPTHALTKRAEISNSGCKDDFNDKEHLKLWQDFTKSVETVSRDKALSVTISKYISSSFARACIRVKCGGCRDLDLLRGLAYQAWAYSVANHCNKNEVKSKYFANCYCHLNYDWGGENAPKKAHTEEVIY</sequence>
<gene>
    <name evidence="1" type="ORF">DSO57_1027512</name>
</gene>
<comment type="caution">
    <text evidence="1">The sequence shown here is derived from an EMBL/GenBank/DDBJ whole genome shotgun (WGS) entry which is preliminary data.</text>
</comment>
<accession>A0ACC2ULK4</accession>
<dbReference type="Proteomes" id="UP001165960">
    <property type="component" value="Unassembled WGS sequence"/>
</dbReference>
<organism evidence="1 2">
    <name type="scientific">Entomophthora muscae</name>
    <dbReference type="NCBI Taxonomy" id="34485"/>
    <lineage>
        <taxon>Eukaryota</taxon>
        <taxon>Fungi</taxon>
        <taxon>Fungi incertae sedis</taxon>
        <taxon>Zoopagomycota</taxon>
        <taxon>Entomophthoromycotina</taxon>
        <taxon>Entomophthoromycetes</taxon>
        <taxon>Entomophthorales</taxon>
        <taxon>Entomophthoraceae</taxon>
        <taxon>Entomophthora</taxon>
    </lineage>
</organism>
<evidence type="ECO:0000313" key="2">
    <source>
        <dbReference type="Proteomes" id="UP001165960"/>
    </source>
</evidence>
<proteinExistence type="predicted"/>
<reference evidence="1" key="1">
    <citation type="submission" date="2022-04" db="EMBL/GenBank/DDBJ databases">
        <title>Genome of the entomopathogenic fungus Entomophthora muscae.</title>
        <authorList>
            <person name="Elya C."/>
            <person name="Lovett B.R."/>
            <person name="Lee E."/>
            <person name="Macias A.M."/>
            <person name="Hajek A.E."/>
            <person name="De Bivort B.L."/>
            <person name="Kasson M.T."/>
            <person name="De Fine Licht H.H."/>
            <person name="Stajich J.E."/>
        </authorList>
    </citation>
    <scope>NUCLEOTIDE SEQUENCE</scope>
    <source>
        <strain evidence="1">Berkeley</strain>
    </source>
</reference>
<keyword evidence="2" id="KW-1185">Reference proteome</keyword>